<evidence type="ECO:0000256" key="11">
    <source>
        <dbReference type="ARBA" id="ARBA00022741"/>
    </source>
</evidence>
<comment type="function">
    <text evidence="14 15">Catalyzes the condensation of ATP and 5-phosphoribose 1-diphosphate to form N'-(5'-phosphoribosyl)-ATP (PR-ATP). Has a crucial role in the pathway because the rate of histidine biosynthesis seems to be controlled primarily by regulation of HisG enzymatic activity.</text>
</comment>
<comment type="pathway">
    <text evidence="3 15">Amino-acid biosynthesis; L-histidine biosynthesis; L-histidine from 5-phospho-alpha-D-ribose 1-diphosphate: step 1/9.</text>
</comment>
<dbReference type="GO" id="GO:0005737">
    <property type="term" value="C:cytoplasm"/>
    <property type="evidence" value="ECO:0007669"/>
    <property type="project" value="UniProtKB-SubCell"/>
</dbReference>
<keyword evidence="13 15" id="KW-0368">Histidine biosynthesis</keyword>
<reference evidence="17 18" key="1">
    <citation type="journal article" date="2015" name="Genome Announc.">
        <title>Genomes of Geoalkalibacter ferrihydriticus Z-0531T and Geoalkalibacter subterraneus Red1T, Two Haloalkaliphilic Metal-Reducing Deltaproteobacteria.</title>
        <authorList>
            <person name="Badalamenti J.P."/>
            <person name="Krajmalnik-Brown R."/>
            <person name="Torres C.I."/>
            <person name="Bond D.R."/>
        </authorList>
    </citation>
    <scope>NUCLEOTIDE SEQUENCE [LARGE SCALE GENOMIC DNA]</scope>
    <source>
        <strain evidence="17 18">Red1</strain>
    </source>
</reference>
<comment type="similarity">
    <text evidence="4 15">Belongs to the ATP phosphoribosyltransferase family. Short subfamily.</text>
</comment>
<accession>A0A0B5FPZ0</accession>
<dbReference type="InterPro" id="IPR024893">
    <property type="entry name" value="ATP_PRibTrfase_HisG_short"/>
</dbReference>
<dbReference type="STRING" id="483547.GSUB_02520"/>
<evidence type="ECO:0000256" key="10">
    <source>
        <dbReference type="ARBA" id="ARBA00022679"/>
    </source>
</evidence>
<dbReference type="AlphaFoldDB" id="A0A0B5FPZ0"/>
<keyword evidence="12 15" id="KW-0067">ATP-binding</keyword>
<evidence type="ECO:0000256" key="6">
    <source>
        <dbReference type="ARBA" id="ARBA00011946"/>
    </source>
</evidence>
<evidence type="ECO:0000256" key="2">
    <source>
        <dbReference type="ARBA" id="ARBA00004496"/>
    </source>
</evidence>
<dbReference type="InterPro" id="IPR001348">
    <property type="entry name" value="ATP_PRibTrfase_HisG"/>
</dbReference>
<dbReference type="SUPFAM" id="SSF53850">
    <property type="entry name" value="Periplasmic binding protein-like II"/>
    <property type="match status" value="1"/>
</dbReference>
<dbReference type="FunFam" id="3.40.190.10:FF:000011">
    <property type="entry name" value="ATP phosphoribosyltransferase"/>
    <property type="match status" value="1"/>
</dbReference>
<dbReference type="InterPro" id="IPR013820">
    <property type="entry name" value="ATP_PRibTrfase_cat"/>
</dbReference>
<evidence type="ECO:0000256" key="1">
    <source>
        <dbReference type="ARBA" id="ARBA00000915"/>
    </source>
</evidence>
<evidence type="ECO:0000256" key="13">
    <source>
        <dbReference type="ARBA" id="ARBA00023102"/>
    </source>
</evidence>
<dbReference type="EMBL" id="CP010311">
    <property type="protein sequence ID" value="AJF05666.1"/>
    <property type="molecule type" value="Genomic_DNA"/>
</dbReference>
<dbReference type="GO" id="GO:0000105">
    <property type="term" value="P:L-histidine biosynthetic process"/>
    <property type="evidence" value="ECO:0007669"/>
    <property type="project" value="UniProtKB-UniRule"/>
</dbReference>
<dbReference type="NCBIfam" id="TIGR00070">
    <property type="entry name" value="hisG"/>
    <property type="match status" value="1"/>
</dbReference>
<protein>
    <recommendedName>
        <fullName evidence="6 15">ATP phosphoribosyltransferase</fullName>
        <shortName evidence="15">ATP-PRT</shortName>
        <shortName evidence="15">ATP-PRTase</shortName>
        <ecNumber evidence="6 15">2.4.2.17</ecNumber>
    </recommendedName>
</protein>
<dbReference type="OrthoDB" id="9801867at2"/>
<dbReference type="HAMAP" id="MF_01018">
    <property type="entry name" value="HisG_Short"/>
    <property type="match status" value="1"/>
</dbReference>
<evidence type="ECO:0000256" key="12">
    <source>
        <dbReference type="ARBA" id="ARBA00022840"/>
    </source>
</evidence>
<keyword evidence="8 15" id="KW-0028">Amino-acid biosynthesis</keyword>
<evidence type="ECO:0000256" key="9">
    <source>
        <dbReference type="ARBA" id="ARBA00022676"/>
    </source>
</evidence>
<comment type="domain">
    <text evidence="15">Lacks the C-terminal regulatory region which is replaced by HisZ.</text>
</comment>
<dbReference type="PANTHER" id="PTHR21403:SF8">
    <property type="entry name" value="ATP PHOSPHORIBOSYLTRANSFERASE"/>
    <property type="match status" value="1"/>
</dbReference>
<dbReference type="Proteomes" id="UP000035036">
    <property type="component" value="Chromosome"/>
</dbReference>
<sequence>MSDWITFALPKGRIMKDSMELFGRIGITCSEMEGDSRKLVFENREERLRFMAVRATDVPTYVEYGCADLGVVGKDTLLEQGKDLYEPVDLKFGYCRLVVAEPKALRAGDDPNNWSNIRVATKYPNITERFFAAKGIQVELIKLYGSIELAPLVGLSERIVDLVSTGATLRDNGMVEVETIAEITSRLIVNRASLKTKHQRIGAIIDGLERVVGEDVRISP</sequence>
<comment type="subcellular location">
    <subcellularLocation>
        <location evidence="2 15">Cytoplasm</location>
    </subcellularLocation>
</comment>
<keyword evidence="10 15" id="KW-0808">Transferase</keyword>
<comment type="subunit">
    <text evidence="5 15">Heteromultimer composed of HisG and HisZ subunits.</text>
</comment>
<evidence type="ECO:0000256" key="5">
    <source>
        <dbReference type="ARBA" id="ARBA00011496"/>
    </source>
</evidence>
<keyword evidence="9 15" id="KW-0328">Glycosyltransferase</keyword>
<comment type="catalytic activity">
    <reaction evidence="1 15">
        <text>1-(5-phospho-beta-D-ribosyl)-ATP + diphosphate = 5-phospho-alpha-D-ribose 1-diphosphate + ATP</text>
        <dbReference type="Rhea" id="RHEA:18473"/>
        <dbReference type="ChEBI" id="CHEBI:30616"/>
        <dbReference type="ChEBI" id="CHEBI:33019"/>
        <dbReference type="ChEBI" id="CHEBI:58017"/>
        <dbReference type="ChEBI" id="CHEBI:73183"/>
        <dbReference type="EC" id="2.4.2.17"/>
    </reaction>
</comment>
<dbReference type="UniPathway" id="UPA00031">
    <property type="reaction ID" value="UER00006"/>
</dbReference>
<evidence type="ECO:0000256" key="4">
    <source>
        <dbReference type="ARBA" id="ARBA00009489"/>
    </source>
</evidence>
<feature type="domain" description="ATP phosphoribosyltransferase catalytic" evidence="16">
    <location>
        <begin position="54"/>
        <end position="209"/>
    </location>
</feature>
<evidence type="ECO:0000256" key="14">
    <source>
        <dbReference type="ARBA" id="ARBA00024861"/>
    </source>
</evidence>
<dbReference type="PROSITE" id="PS01316">
    <property type="entry name" value="ATP_P_PHORIBOSYLTR"/>
    <property type="match status" value="1"/>
</dbReference>
<evidence type="ECO:0000313" key="17">
    <source>
        <dbReference type="EMBL" id="AJF05666.1"/>
    </source>
</evidence>
<proteinExistence type="inferred from homology"/>
<dbReference type="Pfam" id="PF01634">
    <property type="entry name" value="HisG"/>
    <property type="match status" value="1"/>
</dbReference>
<dbReference type="KEGG" id="gsb:GSUB_02520"/>
<evidence type="ECO:0000256" key="15">
    <source>
        <dbReference type="HAMAP-Rule" id="MF_01018"/>
    </source>
</evidence>
<evidence type="ECO:0000256" key="3">
    <source>
        <dbReference type="ARBA" id="ARBA00004667"/>
    </source>
</evidence>
<evidence type="ECO:0000313" key="18">
    <source>
        <dbReference type="Proteomes" id="UP000035036"/>
    </source>
</evidence>
<evidence type="ECO:0000256" key="8">
    <source>
        <dbReference type="ARBA" id="ARBA00022605"/>
    </source>
</evidence>
<keyword evidence="7 15" id="KW-0963">Cytoplasm</keyword>
<dbReference type="GO" id="GO:0003879">
    <property type="term" value="F:ATP phosphoribosyltransferase activity"/>
    <property type="evidence" value="ECO:0007669"/>
    <property type="project" value="UniProtKB-UniRule"/>
</dbReference>
<evidence type="ECO:0000256" key="7">
    <source>
        <dbReference type="ARBA" id="ARBA00022490"/>
    </source>
</evidence>
<dbReference type="GO" id="GO:0005524">
    <property type="term" value="F:ATP binding"/>
    <property type="evidence" value="ECO:0007669"/>
    <property type="project" value="UniProtKB-KW"/>
</dbReference>
<dbReference type="CDD" id="cd13595">
    <property type="entry name" value="PBP2_HisGs"/>
    <property type="match status" value="1"/>
</dbReference>
<dbReference type="InterPro" id="IPR018198">
    <property type="entry name" value="ATP_PRibTrfase_CS"/>
</dbReference>
<dbReference type="Gene3D" id="3.40.190.10">
    <property type="entry name" value="Periplasmic binding protein-like II"/>
    <property type="match status" value="2"/>
</dbReference>
<gene>
    <name evidence="15" type="primary">hisG</name>
    <name evidence="17" type="ORF">GSUB_02520</name>
</gene>
<name>A0A0B5FPZ0_9BACT</name>
<dbReference type="PANTHER" id="PTHR21403">
    <property type="entry name" value="ATP PHOSPHORIBOSYLTRANSFERASE ATP-PRTASE"/>
    <property type="match status" value="1"/>
</dbReference>
<dbReference type="EC" id="2.4.2.17" evidence="6 15"/>
<dbReference type="HOGENOM" id="CLU_038115_2_0_7"/>
<evidence type="ECO:0000259" key="16">
    <source>
        <dbReference type="Pfam" id="PF01634"/>
    </source>
</evidence>
<keyword evidence="11 15" id="KW-0547">Nucleotide-binding</keyword>
<keyword evidence="18" id="KW-1185">Reference proteome</keyword>
<dbReference type="RefSeq" id="WP_040199048.1">
    <property type="nucleotide sequence ID" value="NZ_CP010311.1"/>
</dbReference>
<organism evidence="17 18">
    <name type="scientific">Geoalkalibacter subterraneus</name>
    <dbReference type="NCBI Taxonomy" id="483547"/>
    <lineage>
        <taxon>Bacteria</taxon>
        <taxon>Pseudomonadati</taxon>
        <taxon>Thermodesulfobacteriota</taxon>
        <taxon>Desulfuromonadia</taxon>
        <taxon>Desulfuromonadales</taxon>
        <taxon>Geoalkalibacteraceae</taxon>
        <taxon>Geoalkalibacter</taxon>
    </lineage>
</organism>